<dbReference type="Pfam" id="PF05135">
    <property type="entry name" value="Phage_connect_1"/>
    <property type="match status" value="1"/>
</dbReference>
<dbReference type="EMBL" id="FQVM01000006">
    <property type="protein sequence ID" value="SHE62089.1"/>
    <property type="molecule type" value="Genomic_DNA"/>
</dbReference>
<organism evidence="1 2">
    <name type="scientific">Clostridium fallax</name>
    <dbReference type="NCBI Taxonomy" id="1533"/>
    <lineage>
        <taxon>Bacteria</taxon>
        <taxon>Bacillati</taxon>
        <taxon>Bacillota</taxon>
        <taxon>Clostridia</taxon>
        <taxon>Eubacteriales</taxon>
        <taxon>Clostridiaceae</taxon>
        <taxon>Clostridium</taxon>
    </lineage>
</organism>
<dbReference type="OrthoDB" id="2611623at2"/>
<dbReference type="InterPro" id="IPR021146">
    <property type="entry name" value="Phage_gp6-like_head-tail"/>
</dbReference>
<sequence>MLKLDKLKSLLGISLDDNTKDVYLEFVLDDVFQIIKDYCNIKEVPEELNNIVIKMAIDSYRNQNLGEEETPLGSISSISEGDISISYRSSENEFKDNLLKDYKSQLNKYRKLVW</sequence>
<dbReference type="RefSeq" id="WP_072894008.1">
    <property type="nucleotide sequence ID" value="NZ_FQVM01000006.1"/>
</dbReference>
<gene>
    <name evidence="1" type="ORF">SAMN05443638_10672</name>
</gene>
<evidence type="ECO:0000313" key="2">
    <source>
        <dbReference type="Proteomes" id="UP000184035"/>
    </source>
</evidence>
<reference evidence="1 2" key="1">
    <citation type="submission" date="2016-11" db="EMBL/GenBank/DDBJ databases">
        <authorList>
            <person name="Jaros S."/>
            <person name="Januszkiewicz K."/>
            <person name="Wedrychowicz H."/>
        </authorList>
    </citation>
    <scope>NUCLEOTIDE SEQUENCE [LARGE SCALE GENOMIC DNA]</scope>
    <source>
        <strain evidence="1 2">DSM 2631</strain>
    </source>
</reference>
<dbReference type="STRING" id="1533.SAMN05443638_10672"/>
<keyword evidence="2" id="KW-1185">Reference proteome</keyword>
<dbReference type="CDD" id="cd08055">
    <property type="entry name" value="gp15"/>
    <property type="match status" value="1"/>
</dbReference>
<name>A0A1M4UZJ6_9CLOT</name>
<dbReference type="Proteomes" id="UP000184035">
    <property type="component" value="Unassembled WGS sequence"/>
</dbReference>
<evidence type="ECO:0000313" key="1">
    <source>
        <dbReference type="EMBL" id="SHE62089.1"/>
    </source>
</evidence>
<dbReference type="Gene3D" id="1.10.246.150">
    <property type="match status" value="1"/>
</dbReference>
<dbReference type="InterPro" id="IPR053746">
    <property type="entry name" value="Viral_HT_Connector_Assembly"/>
</dbReference>
<proteinExistence type="predicted"/>
<protein>
    <submittedName>
        <fullName evidence="1">Phage gp6-like head-tail connector protein</fullName>
    </submittedName>
</protein>
<dbReference type="AlphaFoldDB" id="A0A1M4UZJ6"/>
<accession>A0A1M4UZJ6</accession>